<dbReference type="AlphaFoldDB" id="A0A0W0YNM2"/>
<gene>
    <name evidence="1" type="ORF">Lsha_2125</name>
</gene>
<dbReference type="PATRIC" id="fig|1122169.6.peg.2437"/>
<name>A0A0W0YNM2_9GAMM</name>
<reference evidence="1 2" key="1">
    <citation type="submission" date="2015-11" db="EMBL/GenBank/DDBJ databases">
        <title>Genomic analysis of 38 Legionella species identifies large and diverse effector repertoires.</title>
        <authorList>
            <person name="Burstein D."/>
            <person name="Amaro F."/>
            <person name="Zusman T."/>
            <person name="Lifshitz Z."/>
            <person name="Cohen O."/>
            <person name="Gilbert J.A."/>
            <person name="Pupko T."/>
            <person name="Shuman H.A."/>
            <person name="Segal G."/>
        </authorList>
    </citation>
    <scope>NUCLEOTIDE SEQUENCE [LARGE SCALE GENOMIC DNA]</scope>
    <source>
        <strain evidence="1 2">ATCC 49655</strain>
    </source>
</reference>
<organism evidence="1 2">
    <name type="scientific">Legionella shakespearei DSM 23087</name>
    <dbReference type="NCBI Taxonomy" id="1122169"/>
    <lineage>
        <taxon>Bacteria</taxon>
        <taxon>Pseudomonadati</taxon>
        <taxon>Pseudomonadota</taxon>
        <taxon>Gammaproteobacteria</taxon>
        <taxon>Legionellales</taxon>
        <taxon>Legionellaceae</taxon>
        <taxon>Legionella</taxon>
    </lineage>
</organism>
<accession>A0A0W0YNM2</accession>
<keyword evidence="2" id="KW-1185">Reference proteome</keyword>
<dbReference type="eggNOG" id="ENOG5031EP1">
    <property type="taxonomic scope" value="Bacteria"/>
</dbReference>
<dbReference type="RefSeq" id="WP_018576355.1">
    <property type="nucleotide sequence ID" value="NZ_KB892385.1"/>
</dbReference>
<dbReference type="Proteomes" id="UP000054600">
    <property type="component" value="Unassembled WGS sequence"/>
</dbReference>
<evidence type="ECO:0000313" key="1">
    <source>
        <dbReference type="EMBL" id="KTD58147.1"/>
    </source>
</evidence>
<comment type="caution">
    <text evidence="1">The sequence shown here is derived from an EMBL/GenBank/DDBJ whole genome shotgun (WGS) entry which is preliminary data.</text>
</comment>
<sequence>MKKIITALLVIVPAMFLSGCVTETTYSSGYNTTTYYPRYNTSYVYGGGLGYTGVGFGGIYNTGYYGNRWWYGNNRGWYGNRGWGNRGWGRGGWRR</sequence>
<dbReference type="EMBL" id="LNYW01000057">
    <property type="protein sequence ID" value="KTD58147.1"/>
    <property type="molecule type" value="Genomic_DNA"/>
</dbReference>
<proteinExistence type="predicted"/>
<protein>
    <submittedName>
        <fullName evidence="1">Uncharacterized protein</fullName>
    </submittedName>
</protein>
<dbReference type="PROSITE" id="PS51257">
    <property type="entry name" value="PROKAR_LIPOPROTEIN"/>
    <property type="match status" value="1"/>
</dbReference>
<evidence type="ECO:0000313" key="2">
    <source>
        <dbReference type="Proteomes" id="UP000054600"/>
    </source>
</evidence>